<feature type="region of interest" description="Disordered" evidence="1">
    <location>
        <begin position="1"/>
        <end position="76"/>
    </location>
</feature>
<keyword evidence="3" id="KW-1185">Reference proteome</keyword>
<evidence type="ECO:0000313" key="2">
    <source>
        <dbReference type="EMBL" id="ETN77824.1"/>
    </source>
</evidence>
<evidence type="ECO:0000256" key="1">
    <source>
        <dbReference type="SAM" id="MobiDB-lite"/>
    </source>
</evidence>
<proteinExistence type="predicted"/>
<organism evidence="2 3">
    <name type="scientific">Necator americanus</name>
    <name type="common">Human hookworm</name>
    <dbReference type="NCBI Taxonomy" id="51031"/>
    <lineage>
        <taxon>Eukaryota</taxon>
        <taxon>Metazoa</taxon>
        <taxon>Ecdysozoa</taxon>
        <taxon>Nematoda</taxon>
        <taxon>Chromadorea</taxon>
        <taxon>Rhabditida</taxon>
        <taxon>Rhabditina</taxon>
        <taxon>Rhabditomorpha</taxon>
        <taxon>Strongyloidea</taxon>
        <taxon>Ancylostomatidae</taxon>
        <taxon>Bunostominae</taxon>
        <taxon>Necator</taxon>
    </lineage>
</organism>
<dbReference type="EMBL" id="KI660149">
    <property type="protein sequence ID" value="ETN77824.1"/>
    <property type="molecule type" value="Genomic_DNA"/>
</dbReference>
<accession>W2T895</accession>
<dbReference type="KEGG" id="nai:NECAME_10776"/>
<protein>
    <submittedName>
        <fullName evidence="2">Uncharacterized protein</fullName>
    </submittedName>
</protein>
<name>W2T895_NECAM</name>
<dbReference type="AlphaFoldDB" id="W2T895"/>
<gene>
    <name evidence="2" type="ORF">NECAME_10776</name>
</gene>
<sequence>MTQVGPRLTDSGTKGRRGPTQITDVPRNTARARRTRAKSTSGGGLDANKADDLLLQGPFAGGGSKTKSTRSERTRD</sequence>
<dbReference type="Proteomes" id="UP000053676">
    <property type="component" value="Unassembled WGS sequence"/>
</dbReference>
<evidence type="ECO:0000313" key="3">
    <source>
        <dbReference type="Proteomes" id="UP000053676"/>
    </source>
</evidence>
<reference evidence="3" key="1">
    <citation type="journal article" date="2014" name="Nat. Genet.">
        <title>Genome of the human hookworm Necator americanus.</title>
        <authorList>
            <person name="Tang Y.T."/>
            <person name="Gao X."/>
            <person name="Rosa B.A."/>
            <person name="Abubucker S."/>
            <person name="Hallsworth-Pepin K."/>
            <person name="Martin J."/>
            <person name="Tyagi R."/>
            <person name="Heizer E."/>
            <person name="Zhang X."/>
            <person name="Bhonagiri-Palsikar V."/>
            <person name="Minx P."/>
            <person name="Warren W.C."/>
            <person name="Wang Q."/>
            <person name="Zhan B."/>
            <person name="Hotez P.J."/>
            <person name="Sternberg P.W."/>
            <person name="Dougall A."/>
            <person name="Gaze S.T."/>
            <person name="Mulvenna J."/>
            <person name="Sotillo J."/>
            <person name="Ranganathan S."/>
            <person name="Rabelo E.M."/>
            <person name="Wilson R.K."/>
            <person name="Felgner P.L."/>
            <person name="Bethony J."/>
            <person name="Hawdon J.M."/>
            <person name="Gasser R.B."/>
            <person name="Loukas A."/>
            <person name="Mitreva M."/>
        </authorList>
    </citation>
    <scope>NUCLEOTIDE SEQUENCE [LARGE SCALE GENOMIC DNA]</scope>
</reference>